<evidence type="ECO:0008006" key="2">
    <source>
        <dbReference type="Google" id="ProtNLM"/>
    </source>
</evidence>
<name>A0A383ARI7_9ZZZZ</name>
<evidence type="ECO:0000313" key="1">
    <source>
        <dbReference type="EMBL" id="SVE10140.1"/>
    </source>
</evidence>
<dbReference type="EMBL" id="UINC01194180">
    <property type="protein sequence ID" value="SVE10140.1"/>
    <property type="molecule type" value="Genomic_DNA"/>
</dbReference>
<reference evidence="1" key="1">
    <citation type="submission" date="2018-05" db="EMBL/GenBank/DDBJ databases">
        <authorList>
            <person name="Lanie J.A."/>
            <person name="Ng W.-L."/>
            <person name="Kazmierczak K.M."/>
            <person name="Andrzejewski T.M."/>
            <person name="Davidsen T.M."/>
            <person name="Wayne K.J."/>
            <person name="Tettelin H."/>
            <person name="Glass J.I."/>
            <person name="Rusch D."/>
            <person name="Podicherti R."/>
            <person name="Tsui H.-C.T."/>
            <person name="Winkler M.E."/>
        </authorList>
    </citation>
    <scope>NUCLEOTIDE SEQUENCE</scope>
</reference>
<sequence length="62" mass="7078">MPKYKVLVSPNTLLPVFDNYKSILEENNIEVIIPPPFNEFLSEDELMPLVQDIDGVICGDDR</sequence>
<dbReference type="AlphaFoldDB" id="A0A383ARI7"/>
<protein>
    <recommendedName>
        <fullName evidence="2">ATP phosphoribosyltransferase</fullName>
    </recommendedName>
</protein>
<organism evidence="1">
    <name type="scientific">marine metagenome</name>
    <dbReference type="NCBI Taxonomy" id="408172"/>
    <lineage>
        <taxon>unclassified sequences</taxon>
        <taxon>metagenomes</taxon>
        <taxon>ecological metagenomes</taxon>
    </lineage>
</organism>
<feature type="non-terminal residue" evidence="1">
    <location>
        <position position="62"/>
    </location>
</feature>
<gene>
    <name evidence="1" type="ORF">METZ01_LOCUS462994</name>
</gene>
<accession>A0A383ARI7</accession>
<proteinExistence type="predicted"/>